<feature type="transmembrane region" description="Helical" evidence="2">
    <location>
        <begin position="33"/>
        <end position="50"/>
    </location>
</feature>
<dbReference type="TCDB" id="1.E.40.3.3">
    <property type="family name" value="the mycobacterial 4 tms phage holin (mp4 holin) family"/>
</dbReference>
<dbReference type="HOGENOM" id="CLU_120441_2_2_0"/>
<feature type="compositionally biased region" description="Basic and acidic residues" evidence="1">
    <location>
        <begin position="132"/>
        <end position="145"/>
    </location>
</feature>
<reference evidence="3 4" key="1">
    <citation type="journal article" date="2011" name="J. Bacteriol.">
        <title>Genome sequence of the verrucomicrobium Opitutus terrae PB90-1, an abundant inhabitant of rice paddy soil ecosystems.</title>
        <authorList>
            <person name="van Passel M.W."/>
            <person name="Kant R."/>
            <person name="Palva A."/>
            <person name="Copeland A."/>
            <person name="Lucas S."/>
            <person name="Lapidus A."/>
            <person name="Glavina del Rio T."/>
            <person name="Pitluck S."/>
            <person name="Goltsman E."/>
            <person name="Clum A."/>
            <person name="Sun H."/>
            <person name="Schmutz J."/>
            <person name="Larimer F.W."/>
            <person name="Land M.L."/>
            <person name="Hauser L."/>
            <person name="Kyrpides N."/>
            <person name="Mikhailova N."/>
            <person name="Richardson P.P."/>
            <person name="Janssen P.H."/>
            <person name="de Vos W.M."/>
            <person name="Smidt H."/>
        </authorList>
    </citation>
    <scope>NUCLEOTIDE SEQUENCE [LARGE SCALE GENOMIC DNA]</scope>
    <source>
        <strain evidence="4">DSM 11246 / JCM 15787 / PB90-1</strain>
    </source>
</reference>
<dbReference type="STRING" id="452637.Oter_2711"/>
<name>B1ZV22_OPITP</name>
<dbReference type="eggNOG" id="COG1950">
    <property type="taxonomic scope" value="Bacteria"/>
</dbReference>
<dbReference type="Proteomes" id="UP000007013">
    <property type="component" value="Chromosome"/>
</dbReference>
<feature type="region of interest" description="Disordered" evidence="1">
    <location>
        <begin position="115"/>
        <end position="145"/>
    </location>
</feature>
<dbReference type="AlphaFoldDB" id="B1ZV22"/>
<evidence type="ECO:0000313" key="3">
    <source>
        <dbReference type="EMBL" id="ACB75992.1"/>
    </source>
</evidence>
<dbReference type="PANTHER" id="PTHR37309:SF1">
    <property type="entry name" value="SLR0284 PROTEIN"/>
    <property type="match status" value="1"/>
</dbReference>
<dbReference type="EMBL" id="CP001032">
    <property type="protein sequence ID" value="ACB75992.1"/>
    <property type="molecule type" value="Genomic_DNA"/>
</dbReference>
<dbReference type="OrthoDB" id="196257at2"/>
<dbReference type="PANTHER" id="PTHR37309">
    <property type="entry name" value="SLR0284 PROTEIN"/>
    <property type="match status" value="1"/>
</dbReference>
<feature type="transmembrane region" description="Helical" evidence="2">
    <location>
        <begin position="93"/>
        <end position="113"/>
    </location>
</feature>
<evidence type="ECO:0000313" key="4">
    <source>
        <dbReference type="Proteomes" id="UP000007013"/>
    </source>
</evidence>
<sequence>MSSMTQLLLRWAVLAVGVALATKLVPGIRCDDAVTLVVVVVLLSLFNAVLKPVLLLFTLPFIVLTMGLGIIVINALLFLLVGRLVDGFHVASFWSAIGGALIVSVTNLLLGGLTRSQPRRRDEPPPPPTNRGGRERGKSDDVIDI</sequence>
<evidence type="ECO:0000256" key="1">
    <source>
        <dbReference type="SAM" id="MobiDB-lite"/>
    </source>
</evidence>
<dbReference type="KEGG" id="ote:Oter_2711"/>
<dbReference type="Pfam" id="PF04020">
    <property type="entry name" value="Phage_holin_4_2"/>
    <property type="match status" value="1"/>
</dbReference>
<gene>
    <name evidence="3" type="ordered locus">Oter_2711</name>
</gene>
<evidence type="ECO:0000256" key="2">
    <source>
        <dbReference type="SAM" id="Phobius"/>
    </source>
</evidence>
<keyword evidence="2" id="KW-1133">Transmembrane helix</keyword>
<protein>
    <recommendedName>
        <fullName evidence="5">Phage holin family protein</fullName>
    </recommendedName>
</protein>
<keyword evidence="4" id="KW-1185">Reference proteome</keyword>
<dbReference type="InterPro" id="IPR007165">
    <property type="entry name" value="Phage_holin_4_2"/>
</dbReference>
<organism evidence="3 4">
    <name type="scientific">Opitutus terrae (strain DSM 11246 / JCM 15787 / PB90-1)</name>
    <dbReference type="NCBI Taxonomy" id="452637"/>
    <lineage>
        <taxon>Bacteria</taxon>
        <taxon>Pseudomonadati</taxon>
        <taxon>Verrucomicrobiota</taxon>
        <taxon>Opitutia</taxon>
        <taxon>Opitutales</taxon>
        <taxon>Opitutaceae</taxon>
        <taxon>Opitutus</taxon>
    </lineage>
</organism>
<evidence type="ECO:0008006" key="5">
    <source>
        <dbReference type="Google" id="ProtNLM"/>
    </source>
</evidence>
<keyword evidence="2" id="KW-0812">Transmembrane</keyword>
<accession>B1ZV22</accession>
<keyword evidence="2" id="KW-0472">Membrane</keyword>
<feature type="transmembrane region" description="Helical" evidence="2">
    <location>
        <begin position="57"/>
        <end position="81"/>
    </location>
</feature>
<proteinExistence type="predicted"/>